<dbReference type="EMBL" id="CP041348">
    <property type="protein sequence ID" value="QHC35340.1"/>
    <property type="molecule type" value="Genomic_DNA"/>
</dbReference>
<evidence type="ECO:0000313" key="3">
    <source>
        <dbReference type="Proteomes" id="UP000464674"/>
    </source>
</evidence>
<organism evidence="2 3">
    <name type="scientific">Komagataeibacter xylinus</name>
    <name type="common">Gluconacetobacter xylinus</name>
    <dbReference type="NCBI Taxonomy" id="28448"/>
    <lineage>
        <taxon>Bacteria</taxon>
        <taxon>Pseudomonadati</taxon>
        <taxon>Pseudomonadota</taxon>
        <taxon>Alphaproteobacteria</taxon>
        <taxon>Acetobacterales</taxon>
        <taxon>Acetobacteraceae</taxon>
        <taxon>Komagataeibacter</taxon>
    </lineage>
</organism>
<dbReference type="RefSeq" id="WP_159261802.1">
    <property type="nucleotide sequence ID" value="NZ_CP041348.1"/>
</dbReference>
<dbReference type="Pfam" id="PF21722">
    <property type="entry name" value="Gly_rich_2"/>
    <property type="match status" value="1"/>
</dbReference>
<dbReference type="Proteomes" id="UP000464674">
    <property type="component" value="Chromosome"/>
</dbReference>
<evidence type="ECO:0000313" key="2">
    <source>
        <dbReference type="EMBL" id="QHC35340.1"/>
    </source>
</evidence>
<proteinExistence type="predicted"/>
<dbReference type="InterPro" id="IPR049304">
    <property type="entry name" value="Gly_rich_dom"/>
</dbReference>
<reference evidence="2 3" key="1">
    <citation type="journal article" date="2020" name="Carbohydr. Polym.">
        <title>Characterization and optimization of production of bacterial cellulose from strain CGMCC 17276 based on whole-genome analysis.</title>
        <authorList>
            <person name="Lu T."/>
            <person name="Gao H."/>
            <person name="Liao B."/>
            <person name="Wu J."/>
            <person name="Zhang W."/>
            <person name="Huang J."/>
            <person name="Liu M."/>
            <person name="Huang J."/>
            <person name="Chang Z."/>
            <person name="Jin M."/>
            <person name="Yi Z."/>
            <person name="Jiang D."/>
        </authorList>
    </citation>
    <scope>NUCLEOTIDE SEQUENCE [LARGE SCALE GENOMIC DNA]</scope>
    <source>
        <strain evidence="2 3">CGMCC 17276</strain>
    </source>
</reference>
<dbReference type="AlphaFoldDB" id="A0A857FQ65"/>
<protein>
    <recommendedName>
        <fullName evidence="1">Glycine-rich domain-containing protein</fullName>
    </recommendedName>
</protein>
<sequence length="463" mass="45103">MRNPVAQTGTDYRFLRLRITHYMVYQIDDTTAVASQPALPTDSIGTPGFFTGGSTSGGAPTRVRYWWLNMVQQELLNIALAAGLTADKTDNTQCITAIKALAKQAASGAVLGSPGVLATGDVAGSVLYYSAALGAPAFTYGTTTVGLLTTTALDGYVTTAALTTALGNYLSLGGGNVTGDMDWGDKTKASTVTHRFWSAGPPATGDATPDVTVTVTGGTPGTANQGTYDLTGAGRLLVPDPEDFTGKSAMNAETAEGRYAQLSMLPLRNLVAFEESATWVVPPGVTRVRYRVMGGGGAGGNDSYGGGSGGGGGGGGYCEGIADVSPGDEIVVTVGAGGPSPATLVSSNGASGGTSSFGTFGSATGGVGGTSTVSSANTGSGSIGGIGTGGQINASGGSGFIGGQGSLAFNGSGGSSLWGGGGTELPGGGTAGMAGMGYGGGGAGGAYHHVGGAGAPGLVVVEY</sequence>
<name>A0A857FQ65_KOMXY</name>
<gene>
    <name evidence="2" type="ORF">FMA36_07370</name>
</gene>
<feature type="domain" description="Glycine-rich" evidence="1">
    <location>
        <begin position="276"/>
        <end position="463"/>
    </location>
</feature>
<evidence type="ECO:0000259" key="1">
    <source>
        <dbReference type="Pfam" id="PF21722"/>
    </source>
</evidence>
<accession>A0A857FQ65</accession>